<feature type="domain" description="Bacterial repeat" evidence="4">
    <location>
        <begin position="518"/>
        <end position="593"/>
    </location>
</feature>
<keyword evidence="3" id="KW-0732">Signal</keyword>
<keyword evidence="2" id="KW-0812">Transmembrane</keyword>
<dbReference type="EMBL" id="JACHJR010000001">
    <property type="protein sequence ID" value="MBB4945197.1"/>
    <property type="molecule type" value="Genomic_DNA"/>
</dbReference>
<dbReference type="RefSeq" id="WP_184911539.1">
    <property type="nucleotide sequence ID" value="NZ_JACHJR010000001.1"/>
</dbReference>
<protein>
    <recommendedName>
        <fullName evidence="4">Bacterial repeat domain-containing protein</fullName>
    </recommendedName>
</protein>
<keyword evidence="6" id="KW-1185">Reference proteome</keyword>
<feature type="region of interest" description="Disordered" evidence="1">
    <location>
        <begin position="593"/>
        <end position="653"/>
    </location>
</feature>
<evidence type="ECO:0000259" key="4">
    <source>
        <dbReference type="Pfam" id="PF18998"/>
    </source>
</evidence>
<feature type="domain" description="Bacterial repeat" evidence="4">
    <location>
        <begin position="442"/>
        <end position="513"/>
    </location>
</feature>
<reference evidence="5 6" key="1">
    <citation type="submission" date="2020-08" db="EMBL/GenBank/DDBJ databases">
        <title>Sequencing the genomes of 1000 actinobacteria strains.</title>
        <authorList>
            <person name="Klenk H.-P."/>
        </authorList>
    </citation>
    <scope>NUCLEOTIDE SEQUENCE [LARGE SCALE GENOMIC DNA]</scope>
    <source>
        <strain evidence="5 6">DSM 44786</strain>
    </source>
</reference>
<keyword evidence="2" id="KW-1133">Transmembrane helix</keyword>
<evidence type="ECO:0000313" key="5">
    <source>
        <dbReference type="EMBL" id="MBB4945197.1"/>
    </source>
</evidence>
<organism evidence="5 6">
    <name type="scientific">Kitasatospora gansuensis</name>
    <dbReference type="NCBI Taxonomy" id="258050"/>
    <lineage>
        <taxon>Bacteria</taxon>
        <taxon>Bacillati</taxon>
        <taxon>Actinomycetota</taxon>
        <taxon>Actinomycetes</taxon>
        <taxon>Kitasatosporales</taxon>
        <taxon>Streptomycetaceae</taxon>
        <taxon>Kitasatospora</taxon>
    </lineage>
</organism>
<feature type="compositionally biased region" description="Pro residues" evidence="1">
    <location>
        <begin position="597"/>
        <end position="634"/>
    </location>
</feature>
<evidence type="ECO:0000313" key="6">
    <source>
        <dbReference type="Proteomes" id="UP000573327"/>
    </source>
</evidence>
<evidence type="ECO:0000256" key="1">
    <source>
        <dbReference type="SAM" id="MobiDB-lite"/>
    </source>
</evidence>
<proteinExistence type="predicted"/>
<dbReference type="InterPro" id="IPR044060">
    <property type="entry name" value="Bacterial_rp_domain"/>
</dbReference>
<evidence type="ECO:0000256" key="3">
    <source>
        <dbReference type="SAM" id="SignalP"/>
    </source>
</evidence>
<gene>
    <name evidence="5" type="ORF">F4556_000732</name>
</gene>
<sequence>MAVPGLLALAVMALATATAPSMASPKASAGAPAGRHADGPGLTLRSADISWNFAEVRALLCGPAQTAEHDPETTLRLFPDVTVEVTGGQVRRGRTGEVDWAAQVKGDPDGSADFHFDTLCSGPDGSSAQVAAQISTGGHTYALASTSPGTVRVQELNPAASEGTSGRPDDAVEPPDDPAVAAPRPEGTTASPSVRDDASADCQGAKDVNTIDMAVFYTKEAADKAGGEDKVKAQAKLGVDLTNRGFVNSKLPVRARLVYAGPAADEPGLPAEQDDLGVYRQWASDNDLWTKYAADDVAVFQSIGTGVGSFVQDPKPSSAKRMILLMNISYVPNLTLGHELGHNLGLDHDWVTEPEPGKYPYAHGWIPPSKKWRTIMAYPGGCAGCERINHYSDAEASYEGEPLGAPDSAPQPSDAVRMIRKNAAVVAAMQPEKTPAVYCRLTAKSTPDAGGSATVDVPGPFTKGSLVHASATANPNFRLVGWSLNGTPLADTDTSVSVTVDADSTLEARYAQIDCALTLQAQPTDGGKVTVDRSAPYRCGSTVTLTATPAPGWQFAGWNSGNSPTTRDVVATTPVHQFTLDRDTTMSATFTRTSVVPPAPPVPNPPVPNPPVPNPPVPNPPAPPTPDQPAPPQPAALKSALPSTKPELASTGTPVPLVGIALTAGLAMTVGGILLARLRRKGRA</sequence>
<feature type="chain" id="PRO_5031548177" description="Bacterial repeat domain-containing protein" evidence="3">
    <location>
        <begin position="24"/>
        <end position="684"/>
    </location>
</feature>
<accession>A0A7W7S7N4</accession>
<comment type="caution">
    <text evidence="5">The sequence shown here is derived from an EMBL/GenBank/DDBJ whole genome shotgun (WGS) entry which is preliminary data.</text>
</comment>
<feature type="transmembrane region" description="Helical" evidence="2">
    <location>
        <begin position="655"/>
        <end position="676"/>
    </location>
</feature>
<feature type="region of interest" description="Disordered" evidence="1">
    <location>
        <begin position="159"/>
        <end position="201"/>
    </location>
</feature>
<dbReference type="AlphaFoldDB" id="A0A7W7S7N4"/>
<keyword evidence="2" id="KW-0472">Membrane</keyword>
<feature type="signal peptide" evidence="3">
    <location>
        <begin position="1"/>
        <end position="23"/>
    </location>
</feature>
<dbReference type="Proteomes" id="UP000573327">
    <property type="component" value="Unassembled WGS sequence"/>
</dbReference>
<evidence type="ECO:0000256" key="2">
    <source>
        <dbReference type="SAM" id="Phobius"/>
    </source>
</evidence>
<dbReference type="Pfam" id="PF18998">
    <property type="entry name" value="Flg_new_2"/>
    <property type="match status" value="2"/>
</dbReference>
<name>A0A7W7S7N4_9ACTN</name>
<dbReference type="SUPFAM" id="SSF55486">
    <property type="entry name" value="Metalloproteases ('zincins'), catalytic domain"/>
    <property type="match status" value="1"/>
</dbReference>